<dbReference type="PANTHER" id="PTHR18964:SF149">
    <property type="entry name" value="BIFUNCTIONAL UDP-N-ACETYLGLUCOSAMINE 2-EPIMERASE_N-ACETYLMANNOSAMINE KINASE"/>
    <property type="match status" value="1"/>
</dbReference>
<organism evidence="2 3">
    <name type="scientific">Actinoplanes xinjiangensis</name>
    <dbReference type="NCBI Taxonomy" id="512350"/>
    <lineage>
        <taxon>Bacteria</taxon>
        <taxon>Bacillati</taxon>
        <taxon>Actinomycetota</taxon>
        <taxon>Actinomycetes</taxon>
        <taxon>Micromonosporales</taxon>
        <taxon>Micromonosporaceae</taxon>
        <taxon>Actinoplanes</taxon>
    </lineage>
</organism>
<dbReference type="RefSeq" id="WP_109597230.1">
    <property type="nucleotide sequence ID" value="NZ_BONA01000063.1"/>
</dbReference>
<dbReference type="OrthoDB" id="9810372at2"/>
<dbReference type="InterPro" id="IPR036390">
    <property type="entry name" value="WH_DNA-bd_sf"/>
</dbReference>
<dbReference type="Gene3D" id="1.10.10.10">
    <property type="entry name" value="Winged helix-like DNA-binding domain superfamily/Winged helix DNA-binding domain"/>
    <property type="match status" value="1"/>
</dbReference>
<protein>
    <submittedName>
        <fullName evidence="2">Putative NBD/HSP70 family sugar kinase</fullName>
    </submittedName>
</protein>
<dbReference type="Gene3D" id="3.30.420.40">
    <property type="match status" value="2"/>
</dbReference>
<dbReference type="EMBL" id="QGGR01000013">
    <property type="protein sequence ID" value="PWK43474.1"/>
    <property type="molecule type" value="Genomic_DNA"/>
</dbReference>
<keyword evidence="2" id="KW-0418">Kinase</keyword>
<dbReference type="Proteomes" id="UP000245697">
    <property type="component" value="Unassembled WGS sequence"/>
</dbReference>
<proteinExistence type="inferred from homology"/>
<name>A0A316F9T6_9ACTN</name>
<comment type="similarity">
    <text evidence="1">Belongs to the ROK (NagC/XylR) family.</text>
</comment>
<evidence type="ECO:0000313" key="3">
    <source>
        <dbReference type="Proteomes" id="UP000245697"/>
    </source>
</evidence>
<dbReference type="SUPFAM" id="SSF53067">
    <property type="entry name" value="Actin-like ATPase domain"/>
    <property type="match status" value="2"/>
</dbReference>
<sequence>MTTSADLRIHNLVRLLRAVHDADEPLTRAGVARLLGIGRNTAAALVGELEAAALLHEVPAGATGRGRPTTSLLPHPDGPVAIAADLREDTWTLARIEVGGRLTELASGEHDRTPAVFAEIRAATRRHAGDRLAALGVAVAGPVRHGRRLHISHLDWDDVDLAEHVGDEWPTTVDNDARLAGLAEARRGALRGAGTALHFHIDFDIGGTLLLGGDAQRGAGNIAGEFGHMPLTGSPLWCRCGVQGCWSLQVGTNALLRHVGQEAGHGRGREAGREILARAEAGDARAGRAVDDNAAALGHGLGALANALDPEVITLSGLGVELLRLRRDLIERSCAEKLMRFRRAEPPSILAGTVGEASPLRGAAELAFDTILTPAWLQARLPARPPAGASARASMTARRP</sequence>
<keyword evidence="2" id="KW-0808">Transferase</keyword>
<gene>
    <name evidence="2" type="ORF">BC793_113156</name>
</gene>
<keyword evidence="3" id="KW-1185">Reference proteome</keyword>
<dbReference type="InterPro" id="IPR043129">
    <property type="entry name" value="ATPase_NBD"/>
</dbReference>
<evidence type="ECO:0000256" key="1">
    <source>
        <dbReference type="ARBA" id="ARBA00006479"/>
    </source>
</evidence>
<dbReference type="InterPro" id="IPR036388">
    <property type="entry name" value="WH-like_DNA-bd_sf"/>
</dbReference>
<dbReference type="Pfam" id="PF00480">
    <property type="entry name" value="ROK"/>
    <property type="match status" value="1"/>
</dbReference>
<comment type="caution">
    <text evidence="2">The sequence shown here is derived from an EMBL/GenBank/DDBJ whole genome shotgun (WGS) entry which is preliminary data.</text>
</comment>
<dbReference type="GO" id="GO:0016301">
    <property type="term" value="F:kinase activity"/>
    <property type="evidence" value="ECO:0007669"/>
    <property type="project" value="UniProtKB-KW"/>
</dbReference>
<dbReference type="InterPro" id="IPR000600">
    <property type="entry name" value="ROK"/>
</dbReference>
<evidence type="ECO:0000313" key="2">
    <source>
        <dbReference type="EMBL" id="PWK43474.1"/>
    </source>
</evidence>
<dbReference type="SUPFAM" id="SSF46785">
    <property type="entry name" value="Winged helix' DNA-binding domain"/>
    <property type="match status" value="1"/>
</dbReference>
<dbReference type="PANTHER" id="PTHR18964">
    <property type="entry name" value="ROK (REPRESSOR, ORF, KINASE) FAMILY"/>
    <property type="match status" value="1"/>
</dbReference>
<accession>A0A316F9T6</accession>
<reference evidence="2 3" key="1">
    <citation type="submission" date="2018-05" db="EMBL/GenBank/DDBJ databases">
        <title>Genomic Encyclopedia of Archaeal and Bacterial Type Strains, Phase II (KMG-II): from individual species to whole genera.</title>
        <authorList>
            <person name="Goeker M."/>
        </authorList>
    </citation>
    <scope>NUCLEOTIDE SEQUENCE [LARGE SCALE GENOMIC DNA]</scope>
    <source>
        <strain evidence="2 3">DSM 45184</strain>
    </source>
</reference>
<dbReference type="AlphaFoldDB" id="A0A316F9T6"/>